<evidence type="ECO:0000313" key="1">
    <source>
        <dbReference type="Ensembl" id="ENSPMGP00000011315.1"/>
    </source>
</evidence>
<reference evidence="1" key="2">
    <citation type="submission" date="2025-09" db="UniProtKB">
        <authorList>
            <consortium name="Ensembl"/>
        </authorList>
    </citation>
    <scope>IDENTIFICATION</scope>
</reference>
<evidence type="ECO:0000313" key="2">
    <source>
        <dbReference type="Proteomes" id="UP000261520"/>
    </source>
</evidence>
<organism evidence="1 2">
    <name type="scientific">Periophthalmus magnuspinnatus</name>
    <dbReference type="NCBI Taxonomy" id="409849"/>
    <lineage>
        <taxon>Eukaryota</taxon>
        <taxon>Metazoa</taxon>
        <taxon>Chordata</taxon>
        <taxon>Craniata</taxon>
        <taxon>Vertebrata</taxon>
        <taxon>Euteleostomi</taxon>
        <taxon>Actinopterygii</taxon>
        <taxon>Neopterygii</taxon>
        <taxon>Teleostei</taxon>
        <taxon>Neoteleostei</taxon>
        <taxon>Acanthomorphata</taxon>
        <taxon>Gobiaria</taxon>
        <taxon>Gobiiformes</taxon>
        <taxon>Gobioidei</taxon>
        <taxon>Gobiidae</taxon>
        <taxon>Oxudercinae</taxon>
        <taxon>Periophthalmus</taxon>
    </lineage>
</organism>
<protein>
    <submittedName>
        <fullName evidence="1">Uncharacterized protein</fullName>
    </submittedName>
</protein>
<keyword evidence="2" id="KW-1185">Reference proteome</keyword>
<sequence>IDCQKGVILLKSYPEVVGIHVQLLRVQHAQLGVGCLDVVHVLDGPVQSVQHLDPVSIVEVTVATKVSLSPGVDNQTPGRRLTRTELDFGVRVKRNSSSSSSNGICGTCKEPWVQYRHSLNLKRCCPLNHGVSSFCYEFRL</sequence>
<dbReference type="Proteomes" id="UP000261520">
    <property type="component" value="Unplaced"/>
</dbReference>
<accession>A0A3B4A3J2</accession>
<reference evidence="1" key="1">
    <citation type="submission" date="2025-08" db="UniProtKB">
        <authorList>
            <consortium name="Ensembl"/>
        </authorList>
    </citation>
    <scope>IDENTIFICATION</scope>
</reference>
<dbReference type="Ensembl" id="ENSPMGT00000012072.1">
    <property type="protein sequence ID" value="ENSPMGP00000011315.1"/>
    <property type="gene ID" value="ENSPMGG00000009371.1"/>
</dbReference>
<proteinExistence type="predicted"/>
<dbReference type="AlphaFoldDB" id="A0A3B4A3J2"/>
<name>A0A3B4A3J2_9GOBI</name>